<keyword evidence="2" id="KW-0964">Secreted</keyword>
<evidence type="ECO:0008006" key="7">
    <source>
        <dbReference type="Google" id="ProtNLM"/>
    </source>
</evidence>
<evidence type="ECO:0000256" key="1">
    <source>
        <dbReference type="ARBA" id="ARBA00004613"/>
    </source>
</evidence>
<protein>
    <recommendedName>
        <fullName evidence="7">Calcium-binding protein</fullName>
    </recommendedName>
</protein>
<evidence type="ECO:0000313" key="5">
    <source>
        <dbReference type="EMBL" id="TLP65877.1"/>
    </source>
</evidence>
<dbReference type="Pfam" id="PF00353">
    <property type="entry name" value="HemolysinCabind"/>
    <property type="match status" value="2"/>
</dbReference>
<feature type="signal peptide" evidence="4">
    <location>
        <begin position="1"/>
        <end position="19"/>
    </location>
</feature>
<dbReference type="InterPro" id="IPR018511">
    <property type="entry name" value="Hemolysin-typ_Ca-bd_CS"/>
</dbReference>
<dbReference type="PRINTS" id="PR00313">
    <property type="entry name" value="CABNDNGRPT"/>
</dbReference>
<evidence type="ECO:0000256" key="3">
    <source>
        <dbReference type="SAM" id="MobiDB-lite"/>
    </source>
</evidence>
<evidence type="ECO:0000256" key="2">
    <source>
        <dbReference type="ARBA" id="ARBA00022525"/>
    </source>
</evidence>
<keyword evidence="6" id="KW-1185">Reference proteome</keyword>
<sequence length="230" mass="24013">MIWLASLLGLMAMGGTLFVGDDDVANNNSEDDEPRGGGQVPSSGSGEVQPLSSLLPSDTPSEESDILSGGDGDDHLAGGLGDDQINGYDGDDLLDGGGDNDQLFGGEGVDTRDFVNGGEGDDTLVAGANDVLTMGDGADQIIVGDWIDADQSIEMMDFDPTEDQLVLLWDLQTQPDPDIEVEADPDSPEYSVVRVNGTEVLRVNSTANLTASDITLLDQDSSDMIGLPFS</sequence>
<dbReference type="InterPro" id="IPR050557">
    <property type="entry name" value="RTX_toxin/Mannuronan_C5-epim"/>
</dbReference>
<accession>A0ABY2UWM9</accession>
<feature type="chain" id="PRO_5046367555" description="Calcium-binding protein" evidence="4">
    <location>
        <begin position="20"/>
        <end position="230"/>
    </location>
</feature>
<proteinExistence type="predicted"/>
<dbReference type="InterPro" id="IPR001343">
    <property type="entry name" value="Hemolysn_Ca-bd"/>
</dbReference>
<comment type="subcellular location">
    <subcellularLocation>
        <location evidence="1">Secreted</location>
    </subcellularLocation>
</comment>
<feature type="compositionally biased region" description="Acidic residues" evidence="3">
    <location>
        <begin position="23"/>
        <end position="33"/>
    </location>
</feature>
<organism evidence="5 6">
    <name type="scientific">Parasedimentitalea maritima</name>
    <dbReference type="NCBI Taxonomy" id="2578117"/>
    <lineage>
        <taxon>Bacteria</taxon>
        <taxon>Pseudomonadati</taxon>
        <taxon>Pseudomonadota</taxon>
        <taxon>Alphaproteobacteria</taxon>
        <taxon>Rhodobacterales</taxon>
        <taxon>Paracoccaceae</taxon>
        <taxon>Parasedimentitalea</taxon>
    </lineage>
</organism>
<evidence type="ECO:0000313" key="6">
    <source>
        <dbReference type="Proteomes" id="UP000305041"/>
    </source>
</evidence>
<comment type="caution">
    <text evidence="5">The sequence shown here is derived from an EMBL/GenBank/DDBJ whole genome shotgun (WGS) entry which is preliminary data.</text>
</comment>
<dbReference type="RefSeq" id="WP_138162944.1">
    <property type="nucleotide sequence ID" value="NZ_VAUA01000004.1"/>
</dbReference>
<name>A0ABY2UWM9_9RHOB</name>
<evidence type="ECO:0000256" key="4">
    <source>
        <dbReference type="SAM" id="SignalP"/>
    </source>
</evidence>
<dbReference type="Gene3D" id="2.150.10.10">
    <property type="entry name" value="Serralysin-like metalloprotease, C-terminal"/>
    <property type="match status" value="2"/>
</dbReference>
<dbReference type="InterPro" id="IPR011049">
    <property type="entry name" value="Serralysin-like_metalloprot_C"/>
</dbReference>
<reference evidence="5 6" key="1">
    <citation type="submission" date="2019-05" db="EMBL/GenBank/DDBJ databases">
        <title>Draft genome sequence of Pelagicola sp. DSW4-44.</title>
        <authorList>
            <person name="Oh J."/>
        </authorList>
    </citation>
    <scope>NUCLEOTIDE SEQUENCE [LARGE SCALE GENOMIC DNA]</scope>
    <source>
        <strain evidence="5 6">DSW4-44</strain>
    </source>
</reference>
<keyword evidence="4" id="KW-0732">Signal</keyword>
<dbReference type="PANTHER" id="PTHR38340:SF1">
    <property type="entry name" value="S-LAYER PROTEIN"/>
    <property type="match status" value="1"/>
</dbReference>
<gene>
    <name evidence="5" type="ORF">FEE96_10305</name>
</gene>
<dbReference type="PANTHER" id="PTHR38340">
    <property type="entry name" value="S-LAYER PROTEIN"/>
    <property type="match status" value="1"/>
</dbReference>
<dbReference type="Proteomes" id="UP000305041">
    <property type="component" value="Unassembled WGS sequence"/>
</dbReference>
<dbReference type="EMBL" id="VAUA01000004">
    <property type="protein sequence ID" value="TLP65877.1"/>
    <property type="molecule type" value="Genomic_DNA"/>
</dbReference>
<feature type="compositionally biased region" description="Low complexity" evidence="3">
    <location>
        <begin position="50"/>
        <end position="59"/>
    </location>
</feature>
<dbReference type="SUPFAM" id="SSF51120">
    <property type="entry name" value="beta-Roll"/>
    <property type="match status" value="1"/>
</dbReference>
<dbReference type="PROSITE" id="PS00330">
    <property type="entry name" value="HEMOLYSIN_CALCIUM"/>
    <property type="match status" value="1"/>
</dbReference>
<feature type="region of interest" description="Disordered" evidence="3">
    <location>
        <begin position="23"/>
        <end position="110"/>
    </location>
</feature>